<feature type="binding site" evidence="7">
    <location>
        <begin position="332"/>
        <end position="333"/>
    </location>
    <ligand>
        <name>FMN</name>
        <dbReference type="ChEBI" id="CHEBI:58210"/>
    </ligand>
</feature>
<comment type="similarity">
    <text evidence="5">Belongs to the FMN-dependent alpha-hydroxy acid dehydrogenase family.</text>
</comment>
<organism evidence="9 10">
    <name type="scientific">Shimia abyssi</name>
    <dbReference type="NCBI Taxonomy" id="1662395"/>
    <lineage>
        <taxon>Bacteria</taxon>
        <taxon>Pseudomonadati</taxon>
        <taxon>Pseudomonadota</taxon>
        <taxon>Alphaproteobacteria</taxon>
        <taxon>Rhodobacterales</taxon>
        <taxon>Roseobacteraceae</taxon>
    </lineage>
</organism>
<evidence type="ECO:0000259" key="8">
    <source>
        <dbReference type="PROSITE" id="PS51349"/>
    </source>
</evidence>
<proteinExistence type="inferred from homology"/>
<dbReference type="AlphaFoldDB" id="A0A2P8F0Z2"/>
<feature type="domain" description="FMN hydroxy acid dehydrogenase" evidence="8">
    <location>
        <begin position="2"/>
        <end position="380"/>
    </location>
</feature>
<protein>
    <submittedName>
        <fullName evidence="9">L-lactate dehydrogenase (Cytochrome)</fullName>
    </submittedName>
</protein>
<reference evidence="9 10" key="1">
    <citation type="submission" date="2018-03" db="EMBL/GenBank/DDBJ databases">
        <title>Genomic Encyclopedia of Archaeal and Bacterial Type Strains, Phase II (KMG-II): from individual species to whole genera.</title>
        <authorList>
            <person name="Goeker M."/>
        </authorList>
    </citation>
    <scope>NUCLEOTIDE SEQUENCE [LARGE SCALE GENOMIC DNA]</scope>
    <source>
        <strain evidence="9 10">DSM 100673</strain>
    </source>
</reference>
<dbReference type="InterPro" id="IPR012133">
    <property type="entry name" value="Alpha-hydoxy_acid_DH_FMN"/>
</dbReference>
<keyword evidence="3 7" id="KW-0288">FMN</keyword>
<feature type="binding site" evidence="7">
    <location>
        <position position="278"/>
    </location>
    <ligand>
        <name>glyoxylate</name>
        <dbReference type="ChEBI" id="CHEBI:36655"/>
    </ligand>
</feature>
<name>A0A2P8F0Z2_9RHOB</name>
<keyword evidence="2 7" id="KW-0285">Flavoprotein</keyword>
<evidence type="ECO:0000256" key="5">
    <source>
        <dbReference type="ARBA" id="ARBA00024042"/>
    </source>
</evidence>
<feature type="binding site" evidence="7">
    <location>
        <position position="159"/>
    </location>
    <ligand>
        <name>FMN</name>
        <dbReference type="ChEBI" id="CHEBI:58210"/>
    </ligand>
</feature>
<dbReference type="PANTHER" id="PTHR10578:SF107">
    <property type="entry name" value="2-HYDROXYACID OXIDASE 1"/>
    <property type="match status" value="1"/>
</dbReference>
<dbReference type="Pfam" id="PF01070">
    <property type="entry name" value="FMN_dh"/>
    <property type="match status" value="1"/>
</dbReference>
<dbReference type="GO" id="GO:0005886">
    <property type="term" value="C:plasma membrane"/>
    <property type="evidence" value="ECO:0007669"/>
    <property type="project" value="TreeGrafter"/>
</dbReference>
<keyword evidence="10" id="KW-1185">Reference proteome</keyword>
<gene>
    <name evidence="9" type="ORF">CLV88_12529</name>
</gene>
<dbReference type="GO" id="GO:0004459">
    <property type="term" value="F:L-lactate dehydrogenase (NAD+) activity"/>
    <property type="evidence" value="ECO:0007669"/>
    <property type="project" value="TreeGrafter"/>
</dbReference>
<dbReference type="InterPro" id="IPR000262">
    <property type="entry name" value="FMN-dep_DH"/>
</dbReference>
<feature type="active site" description="Proton acceptor" evidence="6">
    <location>
        <position position="278"/>
    </location>
</feature>
<evidence type="ECO:0000313" key="9">
    <source>
        <dbReference type="EMBL" id="PSL15384.1"/>
    </source>
</evidence>
<feature type="binding site" evidence="7">
    <location>
        <position position="281"/>
    </location>
    <ligand>
        <name>glyoxylate</name>
        <dbReference type="ChEBI" id="CHEBI:36655"/>
    </ligand>
</feature>
<feature type="binding site" evidence="7">
    <location>
        <position position="276"/>
    </location>
    <ligand>
        <name>FMN</name>
        <dbReference type="ChEBI" id="CHEBI:58210"/>
    </ligand>
</feature>
<feature type="binding site" evidence="7">
    <location>
        <position position="110"/>
    </location>
    <ligand>
        <name>FMN</name>
        <dbReference type="ChEBI" id="CHEBI:58210"/>
    </ligand>
</feature>
<evidence type="ECO:0000256" key="4">
    <source>
        <dbReference type="ARBA" id="ARBA00023002"/>
    </source>
</evidence>
<accession>A0A2P8F0Z2</accession>
<dbReference type="CDD" id="cd02809">
    <property type="entry name" value="alpha_hydroxyacid_oxid_FMN"/>
    <property type="match status" value="1"/>
</dbReference>
<feature type="binding site" evidence="7">
    <location>
        <position position="28"/>
    </location>
    <ligand>
        <name>glyoxylate</name>
        <dbReference type="ChEBI" id="CHEBI:36655"/>
    </ligand>
</feature>
<evidence type="ECO:0000256" key="6">
    <source>
        <dbReference type="PIRSR" id="PIRSR000138-1"/>
    </source>
</evidence>
<feature type="binding site" evidence="7">
    <location>
        <position position="168"/>
    </location>
    <ligand>
        <name>glyoxylate</name>
        <dbReference type="ChEBI" id="CHEBI:36655"/>
    </ligand>
</feature>
<dbReference type="PANTHER" id="PTHR10578">
    <property type="entry name" value="S -2-HYDROXY-ACID OXIDASE-RELATED"/>
    <property type="match status" value="1"/>
</dbReference>
<evidence type="ECO:0000256" key="3">
    <source>
        <dbReference type="ARBA" id="ARBA00022643"/>
    </source>
</evidence>
<dbReference type="RefSeq" id="WP_106610514.1">
    <property type="nucleotide sequence ID" value="NZ_PYGJ01000025.1"/>
</dbReference>
<dbReference type="Proteomes" id="UP000240418">
    <property type="component" value="Unassembled WGS sequence"/>
</dbReference>
<evidence type="ECO:0000256" key="7">
    <source>
        <dbReference type="PIRSR" id="PIRSR000138-2"/>
    </source>
</evidence>
<feature type="binding site" evidence="7">
    <location>
        <position position="133"/>
    </location>
    <ligand>
        <name>glyoxylate</name>
        <dbReference type="ChEBI" id="CHEBI:36655"/>
    </ligand>
</feature>
<dbReference type="EMBL" id="PYGJ01000025">
    <property type="protein sequence ID" value="PSL15384.1"/>
    <property type="molecule type" value="Genomic_DNA"/>
</dbReference>
<dbReference type="InterPro" id="IPR037396">
    <property type="entry name" value="FMN_HAD"/>
</dbReference>
<evidence type="ECO:0000313" key="10">
    <source>
        <dbReference type="Proteomes" id="UP000240418"/>
    </source>
</evidence>
<dbReference type="PROSITE" id="PS51349">
    <property type="entry name" value="FMN_HYDROXY_ACID_DH_2"/>
    <property type="match status" value="1"/>
</dbReference>
<dbReference type="OrthoDB" id="9770452at2"/>
<comment type="caution">
    <text evidence="9">The sequence shown here is derived from an EMBL/GenBank/DDBJ whole genome shotgun (WGS) entry which is preliminary data.</text>
</comment>
<dbReference type="GO" id="GO:0009060">
    <property type="term" value="P:aerobic respiration"/>
    <property type="evidence" value="ECO:0007669"/>
    <property type="project" value="TreeGrafter"/>
</dbReference>
<sequence>MDIDLSHPSIEDLRQRTKKRIPKFAFEYLDSATGRELGLKINRDALDAVGFMPGILRGHVTAELKTTLLGQTFDAPFGIAPVGMSGLIWAGAERHLSKAAVKHNIPFCLSSVAVASPEDVAPHIGNNGWFQHYPVNSAELRRKMLPRIKAAGFNKLIMTVDVPEESRRERQRRANLTVPPKVDVRTLTSMAMRPAWCLAHLMEGIVPRMRFFDDYIEQRGRESFTHAGALIRGCPDWTYLRELRHEWDGDLIVKGVQRPEDAKQLAEEGVDCLWISNHSGRQFEAGPAVIDQLPKIREAVGPDMPLIYDSGVAWGLDIMRALAKGANFVMLGRAFQYGVSAFGTKGIDHVIHILRADIQANMSQLGIEKINQLPDLLLEV</sequence>
<dbReference type="GO" id="GO:0010181">
    <property type="term" value="F:FMN binding"/>
    <property type="evidence" value="ECO:0007669"/>
    <property type="project" value="InterPro"/>
</dbReference>
<feature type="binding site" evidence="7">
    <location>
        <position position="131"/>
    </location>
    <ligand>
        <name>FMN</name>
        <dbReference type="ChEBI" id="CHEBI:58210"/>
    </ligand>
</feature>
<feature type="binding site" evidence="7">
    <location>
        <position position="254"/>
    </location>
    <ligand>
        <name>FMN</name>
        <dbReference type="ChEBI" id="CHEBI:58210"/>
    </ligand>
</feature>
<dbReference type="InterPro" id="IPR013785">
    <property type="entry name" value="Aldolase_TIM"/>
</dbReference>
<evidence type="ECO:0000256" key="1">
    <source>
        <dbReference type="ARBA" id="ARBA00001917"/>
    </source>
</evidence>
<comment type="cofactor">
    <cofactor evidence="1">
        <name>FMN</name>
        <dbReference type="ChEBI" id="CHEBI:58210"/>
    </cofactor>
</comment>
<keyword evidence="4" id="KW-0560">Oxidoreductase</keyword>
<dbReference type="PIRSF" id="PIRSF000138">
    <property type="entry name" value="Al-hdrx_acd_dh"/>
    <property type="match status" value="1"/>
</dbReference>
<dbReference type="Gene3D" id="3.20.20.70">
    <property type="entry name" value="Aldolase class I"/>
    <property type="match status" value="1"/>
</dbReference>
<feature type="binding site" evidence="7">
    <location>
        <begin position="81"/>
        <end position="83"/>
    </location>
    <ligand>
        <name>FMN</name>
        <dbReference type="ChEBI" id="CHEBI:58210"/>
    </ligand>
</feature>
<evidence type="ECO:0000256" key="2">
    <source>
        <dbReference type="ARBA" id="ARBA00022630"/>
    </source>
</evidence>
<dbReference type="SUPFAM" id="SSF51395">
    <property type="entry name" value="FMN-linked oxidoreductases"/>
    <property type="match status" value="1"/>
</dbReference>